<evidence type="ECO:0000313" key="3">
    <source>
        <dbReference type="EMBL" id="MBC8745332.1"/>
    </source>
</evidence>
<gene>
    <name evidence="3" type="ORF">F6X42_01405</name>
</gene>
<evidence type="ECO:0000259" key="2">
    <source>
        <dbReference type="Pfam" id="PF13401"/>
    </source>
</evidence>
<feature type="domain" description="ORC1/DEAH AAA+ ATPase" evidence="2">
    <location>
        <begin position="50"/>
        <end position="197"/>
    </location>
</feature>
<dbReference type="Proteomes" id="UP000736373">
    <property type="component" value="Unassembled WGS sequence"/>
</dbReference>
<dbReference type="EMBL" id="VZQQ01000001">
    <property type="protein sequence ID" value="MBC8745332.1"/>
    <property type="molecule type" value="Genomic_DNA"/>
</dbReference>
<protein>
    <submittedName>
        <fullName evidence="3">ATP-binding protein</fullName>
    </submittedName>
</protein>
<dbReference type="InterPro" id="IPR027417">
    <property type="entry name" value="P-loop_NTPase"/>
</dbReference>
<proteinExistence type="predicted"/>
<feature type="compositionally biased region" description="Basic and acidic residues" evidence="1">
    <location>
        <begin position="344"/>
        <end position="358"/>
    </location>
</feature>
<organism evidence="3 4">
    <name type="scientific">Paraburkholderia podalyriae</name>
    <dbReference type="NCBI Taxonomy" id="1938811"/>
    <lineage>
        <taxon>Bacteria</taxon>
        <taxon>Pseudomonadati</taxon>
        <taxon>Pseudomonadota</taxon>
        <taxon>Betaproteobacteria</taxon>
        <taxon>Burkholderiales</taxon>
        <taxon>Burkholderiaceae</taxon>
        <taxon>Paraburkholderia</taxon>
    </lineage>
</organism>
<evidence type="ECO:0000313" key="4">
    <source>
        <dbReference type="Proteomes" id="UP000736373"/>
    </source>
</evidence>
<dbReference type="InterPro" id="IPR049945">
    <property type="entry name" value="AAA_22"/>
</dbReference>
<reference evidence="3 4" key="1">
    <citation type="submission" date="2019-09" db="EMBL/GenBank/DDBJ databases">
        <title>Paraburkholderia podalyriae sp. nov., A South African Podalyria-associated rhizobium.</title>
        <authorList>
            <person name="Mavima L."/>
            <person name="Beukes C.W."/>
            <person name="Palmer M."/>
            <person name="De Meyer S.E."/>
            <person name="James E.K."/>
            <person name="Maluk M."/>
            <person name="Avontuur J.R."/>
            <person name="Chan W.Y."/>
            <person name="Venter S.N."/>
            <person name="Steenkamp E.T."/>
        </authorList>
    </citation>
    <scope>NUCLEOTIDE SEQUENCE [LARGE SCALE GENOMIC DNA]</scope>
    <source>
        <strain evidence="3 4">WC7.3b</strain>
    </source>
</reference>
<feature type="region of interest" description="Disordered" evidence="1">
    <location>
        <begin position="344"/>
        <end position="366"/>
    </location>
</feature>
<accession>A0ABR7PG35</accession>
<dbReference type="SUPFAM" id="SSF52540">
    <property type="entry name" value="P-loop containing nucleoside triphosphate hydrolases"/>
    <property type="match status" value="1"/>
</dbReference>
<keyword evidence="3" id="KW-0547">Nucleotide-binding</keyword>
<dbReference type="RefSeq" id="WP_187632483.1">
    <property type="nucleotide sequence ID" value="NZ_VZQQ01000001.1"/>
</dbReference>
<evidence type="ECO:0000256" key="1">
    <source>
        <dbReference type="SAM" id="MobiDB-lite"/>
    </source>
</evidence>
<dbReference type="Gene3D" id="3.40.50.300">
    <property type="entry name" value="P-loop containing nucleotide triphosphate hydrolases"/>
    <property type="match status" value="1"/>
</dbReference>
<dbReference type="Pfam" id="PF13401">
    <property type="entry name" value="AAA_22"/>
    <property type="match status" value="1"/>
</dbReference>
<name>A0ABR7PG35_9BURK</name>
<comment type="caution">
    <text evidence="3">The sequence shown here is derived from an EMBL/GenBank/DDBJ whole genome shotgun (WGS) entry which is preliminary data.</text>
</comment>
<sequence length="366" mass="41332">MNSISFEQALHGSPDDKGAHLRSLRFMHRNLEKVIDEIKRRMLPGAGLSLTIVAGPSGVGKSTFAALQAEALLKLYEVEIRENPGVIPVVLSEIDAADGKEFNWKLFYQHLSEDLQLLTPEHRGVGEINESTYRVRNLRLRFEKGMRFRNVRHLILDEAVHFTDSKTEPLQYGNLLKSLANRSGMNVLLVGAYGSEKLVHASGQIARRIGVVHFERYRDNQEDFDAFTQFIKEFEEHIPLPFKVDLKKYTEQLFYAHLGMPGYAAGALIEAVTRCAYDGSHSWKDEYVWDALPSAAEYETVAAETLAGEDNIQPYLSMSQPITYPSAAEMRVRIGAKKIRETAKSRGFGEGRHQKNHGENQGALWQ</sequence>
<dbReference type="GO" id="GO:0005524">
    <property type="term" value="F:ATP binding"/>
    <property type="evidence" value="ECO:0007669"/>
    <property type="project" value="UniProtKB-KW"/>
</dbReference>
<keyword evidence="3" id="KW-0067">ATP-binding</keyword>
<keyword evidence="4" id="KW-1185">Reference proteome</keyword>